<accession>A0A1M6X142</accession>
<keyword evidence="2" id="KW-1185">Reference proteome</keyword>
<evidence type="ECO:0008006" key="3">
    <source>
        <dbReference type="Google" id="ProtNLM"/>
    </source>
</evidence>
<evidence type="ECO:0000313" key="2">
    <source>
        <dbReference type="Proteomes" id="UP000184275"/>
    </source>
</evidence>
<dbReference type="AlphaFoldDB" id="A0A1M6X142"/>
<gene>
    <name evidence="1" type="ORF">SAMN05720469_12823</name>
</gene>
<dbReference type="EMBL" id="FRAW01000028">
    <property type="protein sequence ID" value="SHK99742.1"/>
    <property type="molecule type" value="Genomic_DNA"/>
</dbReference>
<reference evidence="2" key="1">
    <citation type="submission" date="2016-11" db="EMBL/GenBank/DDBJ databases">
        <authorList>
            <person name="Varghese N."/>
            <person name="Submissions S."/>
        </authorList>
    </citation>
    <scope>NUCLEOTIDE SEQUENCE [LARGE SCALE GENOMIC DNA]</scope>
    <source>
        <strain evidence="2">UWOS</strain>
    </source>
</reference>
<sequence>MSQILSDTQNIILCSTDSASESIQKFIVARGYGEKVKALSLSTGIPESTFSKIKYNKDYKFEHRTLIALLIELNVDFSTSMSILQKAGLSLGNSKEHIVYKVLLEKHDSVDIPTANMLLKENHLKELAGHTRDKPNKKRQNISR</sequence>
<name>A0A1M6X142_9BACT</name>
<organism evidence="1 2">
    <name type="scientific">Fibrobacter intestinalis</name>
    <dbReference type="NCBI Taxonomy" id="28122"/>
    <lineage>
        <taxon>Bacteria</taxon>
        <taxon>Pseudomonadati</taxon>
        <taxon>Fibrobacterota</taxon>
        <taxon>Fibrobacteria</taxon>
        <taxon>Fibrobacterales</taxon>
        <taxon>Fibrobacteraceae</taxon>
        <taxon>Fibrobacter</taxon>
    </lineage>
</organism>
<evidence type="ECO:0000313" key="1">
    <source>
        <dbReference type="EMBL" id="SHK99742.1"/>
    </source>
</evidence>
<dbReference type="Proteomes" id="UP000184275">
    <property type="component" value="Unassembled WGS sequence"/>
</dbReference>
<protein>
    <recommendedName>
        <fullName evidence="3">Cro/C1-type HTH DNA-binding domain-containing protein</fullName>
    </recommendedName>
</protein>
<proteinExistence type="predicted"/>
<dbReference type="RefSeq" id="WP_143159463.1">
    <property type="nucleotide sequence ID" value="NZ_FRAW01000028.1"/>
</dbReference>